<keyword evidence="5" id="KW-0812">Transmembrane</keyword>
<evidence type="ECO:0000259" key="6">
    <source>
        <dbReference type="Pfam" id="PF17802"/>
    </source>
</evidence>
<proteinExistence type="inferred from homology"/>
<dbReference type="InParanoid" id="A0A5R8QBJ3"/>
<evidence type="ECO:0000256" key="2">
    <source>
        <dbReference type="ARBA" id="ARBA00022525"/>
    </source>
</evidence>
<reference evidence="7 8" key="1">
    <citation type="submission" date="2019-05" db="EMBL/GenBank/DDBJ databases">
        <title>Culicoidintestinum kansasii gen. nov., sp. nov. from the gastrointestinal tract of the biting midge, Culicoides sonorensis.</title>
        <authorList>
            <person name="Neupane S."/>
            <person name="Ghosh A."/>
            <person name="Gunther S."/>
            <person name="Martin K."/>
            <person name="Zurek L."/>
        </authorList>
    </citation>
    <scope>NUCLEOTIDE SEQUENCE [LARGE SCALE GENOMIC DNA]</scope>
    <source>
        <strain evidence="7 8">CS-1</strain>
    </source>
</reference>
<keyword evidence="5" id="KW-1133">Transmembrane helix</keyword>
<evidence type="ECO:0000313" key="7">
    <source>
        <dbReference type="EMBL" id="TLG72961.1"/>
    </source>
</evidence>
<keyword evidence="3" id="KW-0732">Signal</keyword>
<feature type="transmembrane region" description="Helical" evidence="5">
    <location>
        <begin position="1956"/>
        <end position="1973"/>
    </location>
</feature>
<gene>
    <name evidence="7" type="ORF">FEZ08_07900</name>
</gene>
<dbReference type="EMBL" id="VBWP01000006">
    <property type="protein sequence ID" value="TLG72961.1"/>
    <property type="molecule type" value="Genomic_DNA"/>
</dbReference>
<feature type="domain" description="SpaA-like prealbumin fold" evidence="6">
    <location>
        <begin position="1650"/>
        <end position="1736"/>
    </location>
</feature>
<evidence type="ECO:0000256" key="1">
    <source>
        <dbReference type="ARBA" id="ARBA00007257"/>
    </source>
</evidence>
<comment type="similarity">
    <text evidence="1">Belongs to the serine-aspartate repeat-containing protein (SDr) family.</text>
</comment>
<evidence type="ECO:0000313" key="8">
    <source>
        <dbReference type="Proteomes" id="UP000306912"/>
    </source>
</evidence>
<dbReference type="NCBIfam" id="TIGR01167">
    <property type="entry name" value="LPXTG_anchor"/>
    <property type="match status" value="1"/>
</dbReference>
<dbReference type="PANTHER" id="PTHR36108:SF13">
    <property type="entry name" value="COLOSSIN-B-RELATED"/>
    <property type="match status" value="1"/>
</dbReference>
<dbReference type="InterPro" id="IPR008966">
    <property type="entry name" value="Adhesion_dom_sf"/>
</dbReference>
<keyword evidence="8" id="KW-1185">Reference proteome</keyword>
<dbReference type="SUPFAM" id="SSF49401">
    <property type="entry name" value="Bacterial adhesins"/>
    <property type="match status" value="1"/>
</dbReference>
<feature type="domain" description="SpaA-like prealbumin fold" evidence="6">
    <location>
        <begin position="1073"/>
        <end position="1143"/>
    </location>
</feature>
<feature type="domain" description="SpaA-like prealbumin fold" evidence="6">
    <location>
        <begin position="1374"/>
        <end position="1460"/>
    </location>
</feature>
<dbReference type="InterPro" id="IPR013783">
    <property type="entry name" value="Ig-like_fold"/>
</dbReference>
<dbReference type="OrthoDB" id="1744455at2"/>
<dbReference type="Pfam" id="PF17802">
    <property type="entry name" value="SpaA"/>
    <property type="match status" value="8"/>
</dbReference>
<feature type="region of interest" description="Disordered" evidence="4">
    <location>
        <begin position="44"/>
        <end position="78"/>
    </location>
</feature>
<dbReference type="InterPro" id="IPR041033">
    <property type="entry name" value="SpaA_PFL_dom_1"/>
</dbReference>
<organism evidence="7 8">
    <name type="scientific">Culicoidibacter larvae</name>
    <dbReference type="NCBI Taxonomy" id="2579976"/>
    <lineage>
        <taxon>Bacteria</taxon>
        <taxon>Bacillati</taxon>
        <taxon>Bacillota</taxon>
        <taxon>Culicoidibacteria</taxon>
        <taxon>Culicoidibacterales</taxon>
        <taxon>Culicoidibacteraceae</taxon>
        <taxon>Culicoidibacter</taxon>
    </lineage>
</organism>
<feature type="domain" description="SpaA-like prealbumin fold" evidence="6">
    <location>
        <begin position="1466"/>
        <end position="1552"/>
    </location>
</feature>
<feature type="domain" description="SpaA-like prealbumin fold" evidence="6">
    <location>
        <begin position="1178"/>
        <end position="1267"/>
    </location>
</feature>
<comment type="caution">
    <text evidence="7">The sequence shown here is derived from an EMBL/GenBank/DDBJ whole genome shotgun (WGS) entry which is preliminary data.</text>
</comment>
<evidence type="ECO:0000256" key="5">
    <source>
        <dbReference type="SAM" id="Phobius"/>
    </source>
</evidence>
<keyword evidence="5" id="KW-0472">Membrane</keyword>
<dbReference type="Gene3D" id="2.60.40.10">
    <property type="entry name" value="Immunoglobulins"/>
    <property type="match status" value="9"/>
</dbReference>
<feature type="domain" description="SpaA-like prealbumin fold" evidence="6">
    <location>
        <begin position="1557"/>
        <end position="1644"/>
    </location>
</feature>
<dbReference type="Proteomes" id="UP000306912">
    <property type="component" value="Unassembled WGS sequence"/>
</dbReference>
<evidence type="ECO:0000256" key="3">
    <source>
        <dbReference type="ARBA" id="ARBA00022729"/>
    </source>
</evidence>
<name>A0A5R8QBJ3_9FIRM</name>
<feature type="compositionally biased region" description="Polar residues" evidence="4">
    <location>
        <begin position="44"/>
        <end position="66"/>
    </location>
</feature>
<protein>
    <submittedName>
        <fullName evidence="7">LPXTG cell wall anchor domain-containing protein</fullName>
    </submittedName>
</protein>
<feature type="domain" description="SpaA-like prealbumin fold" evidence="6">
    <location>
        <begin position="1742"/>
        <end position="1827"/>
    </location>
</feature>
<evidence type="ECO:0000256" key="4">
    <source>
        <dbReference type="SAM" id="MobiDB-lite"/>
    </source>
</evidence>
<dbReference type="PANTHER" id="PTHR36108">
    <property type="entry name" value="COLOSSIN-B-RELATED"/>
    <property type="match status" value="1"/>
</dbReference>
<dbReference type="Gene3D" id="2.60.40.740">
    <property type="match status" value="1"/>
</dbReference>
<keyword evidence="2" id="KW-0964">Secreted</keyword>
<accession>A0A5R8QBJ3</accession>
<feature type="domain" description="SpaA-like prealbumin fold" evidence="6">
    <location>
        <begin position="1282"/>
        <end position="1368"/>
    </location>
</feature>
<dbReference type="SUPFAM" id="SSF49478">
    <property type="entry name" value="Cna protein B-type domain"/>
    <property type="match status" value="4"/>
</dbReference>
<sequence>MIGEINMKNITKKLYLLALGVILSAQIFGAPLTVMAVTPQDSVNTTSNENATQSDEVTSAENTAETVDNVEPAETKTNEGAKKLVSPVITPMSTNLTQAISLDMSFVFINKNDENDKIAVQSNAAPIVIDSSKYSAYSEFLFNVNNAVSAGEKHTIAFPSELNIKEDVTETTTDGNVKFKLYKGTDGKTYLDIEFLKAVSKGEYKFFYTSAEYILQERLTNFIFTDVNSNTEVGKYAVNFDPTVMKNSTLRTEFGGYSYGNTASKDKPIKWIATTSTKRNGAGQISIEALSGYPDYDYVKSAENIVIKRYNVDLNGNPIGAATTLAQGTDYTLAFDNNTKTETIQFTDVSAAYYYEITYDYAYEVNSAFDYKTYYNRQAYKKITNPDYTVDKQSVTSYVTVGFTNNIFKYSPSYKIINGTTTEITWEIQYNINQFTIPTNQVLNDTMSFIPKGTLSAITVDSVSKNVVTFSNGNQRTVTNIGDGSSDWKLNANNGLEYIGPANNTNYYIFRITTKVDNVATKEFTNYTNKVAETVKSVDDWDQRLTFFTSSTRINNVIIEKTGNVASLDDLYNGIYTWNIDINKQQALADGIPAGTKISDQLSANGGSILKATFAVSYKPFAGTGGTDRTLIEGTDYTITYKNNDHGFDLVFLDEIKDGSINIVYKSQQSDAERTTGMLVENTVSIEFPGDGGEDSVTATVNKNTRLVANAALIAQTRDSSGAFIPGEVKTYMQINISRSDDITKYELNYSFPNNGFQSSSYKYDFSNMKIYEASKVMTASDINSDGSLNISNGQITEIAYRPSSVINSTSPQMITWTAYPNVLTFENFNTEFGGKSIIVELPAKVNYVVLGNYSADYVTYAALPRINYIDDEGKEVVNYRNGNFTHGASTVTNNNPGFTKPLTVDKVITPASPQNVRNFLYTINSLNNYPLQDAKVKMDLSDTANNTKISKVTLNELDYRGRPARVLIEGVDYTVTFTNKEAEIKLIGDYATLTNQRINVQVDTTVTSKEKTQITLSSSLQTINGVPLNSTSTYTGDLQDGFQADAVIDIEQTATFDPDSGGSEGEGYNTVMKVSKVDQYGNPVSGAEFSLFNSDGTPALDANTNQALVGTTDTNGAIVWNDVLTGQYIIKETSVPNGYEAPDSLTNAGESISVMEIETAPTKNVYVYVNKMQTSPIVLNKTSSVDNAIKLAGATFEIYLLDAAGNITGSALTVDGKTVFTTDANGQIRLEDLAPGKYGLKEKTAPAGYEVSNDVYKVEVVGKTTEEKVVAVVNTATPYAIEITKTDLSNNPLAGAEFKILANDGTELETGLVTKANGKVTSTKTYAPGNYKVVETKAPAGYDLNTAEHAVNITVNGGTASVTVTNTPTPYAIEITKTDLSGSPLAGAEFKILASDGTELETGLVTAANGKVTSANTYAPGSYKVIETVAPAGYDLNTAEHAVSVTVNGGTASVTVTNTPTPYAIEIVKVDESGSPLAGAEFKILANDGTELESGLISGADGKVTSANKYAPGSYKVVETKAPAGYVLNTAEHAVNVAVNGGTASVSITNTPTPYTIEIVKTDESGKPLAGAEFKILANDGTELETGLVTKADGKVSSTKTYVPGDYKVVETKAPAGYDLNTAEHAISVVVNGGKASVNVTNTATPYAIEITKVDESGNPLADAEFKILANDGTELESSLISGADGKVTSANTYAPGSYKVVETAAPAGYELNTTEHTVTVTVNGGTVVVRVTNTATPYPIEILKVDEDDNPLADAEFKITDLDGNTLEDGLITDANGLVTSTNNYAPGSYKVVETKAPEGYELNEAEYPVLITVNGGKVTVKVTNSLILGDVRLLLTDDNTAAPSLLEGGTFRLEQVLDNQTGLIQPLATPGNAQIVTVKDGIITDVNGEHLATALLPGKYQFVQLSAPADYQYENDTHVFEVPFNCQEEILVHVVNTKTPTPELPVTGQSNDLYFVIGAGLLVVSVGILAKRKRA</sequence>